<name>A0A814BP13_9BILA</name>
<evidence type="ECO:0000313" key="2">
    <source>
        <dbReference type="Proteomes" id="UP000663879"/>
    </source>
</evidence>
<accession>A0A814BP13</accession>
<keyword evidence="2" id="KW-1185">Reference proteome</keyword>
<proteinExistence type="predicted"/>
<evidence type="ECO:0000313" key="1">
    <source>
        <dbReference type="EMBL" id="CAF0928815.1"/>
    </source>
</evidence>
<organism evidence="1 2">
    <name type="scientific">Brachionus calyciflorus</name>
    <dbReference type="NCBI Taxonomy" id="104777"/>
    <lineage>
        <taxon>Eukaryota</taxon>
        <taxon>Metazoa</taxon>
        <taxon>Spiralia</taxon>
        <taxon>Gnathifera</taxon>
        <taxon>Rotifera</taxon>
        <taxon>Eurotatoria</taxon>
        <taxon>Monogononta</taxon>
        <taxon>Pseudotrocha</taxon>
        <taxon>Ploima</taxon>
        <taxon>Brachionidae</taxon>
        <taxon>Brachionus</taxon>
    </lineage>
</organism>
<evidence type="ECO:0008006" key="3">
    <source>
        <dbReference type="Google" id="ProtNLM"/>
    </source>
</evidence>
<gene>
    <name evidence="1" type="ORF">OXX778_LOCUS12791</name>
</gene>
<dbReference type="Proteomes" id="UP000663879">
    <property type="component" value="Unassembled WGS sequence"/>
</dbReference>
<comment type="caution">
    <text evidence="1">The sequence shown here is derived from an EMBL/GenBank/DDBJ whole genome shotgun (WGS) entry which is preliminary data.</text>
</comment>
<reference evidence="1" key="1">
    <citation type="submission" date="2021-02" db="EMBL/GenBank/DDBJ databases">
        <authorList>
            <person name="Nowell W R."/>
        </authorList>
    </citation>
    <scope>NUCLEOTIDE SEQUENCE</scope>
    <source>
        <strain evidence="1">Ploen Becks lab</strain>
    </source>
</reference>
<dbReference type="AlphaFoldDB" id="A0A814BP13"/>
<dbReference type="OrthoDB" id="238681at2759"/>
<protein>
    <recommendedName>
        <fullName evidence="3">Ashwin</fullName>
    </recommendedName>
</protein>
<sequence length="132" mass="15219">MDIEPGLLSVSDLKTALLNKGIKLCDTESKEDLIFLYHKYIKPQPQRIRRSKANVDVPTKIICLKTEQISLNEAFERREKRFKSSNNDVEMIQVDQKPGTSSQSSPKKIFLKRPLLNDTGNFVDHIKKTKFN</sequence>
<dbReference type="EMBL" id="CAJNOC010002362">
    <property type="protein sequence ID" value="CAF0928815.1"/>
    <property type="molecule type" value="Genomic_DNA"/>
</dbReference>